<proteinExistence type="predicted"/>
<evidence type="ECO:0000256" key="1">
    <source>
        <dbReference type="SAM" id="Phobius"/>
    </source>
</evidence>
<feature type="transmembrane region" description="Helical" evidence="1">
    <location>
        <begin position="5"/>
        <end position="23"/>
    </location>
</feature>
<dbReference type="Proteomes" id="UP001595547">
    <property type="component" value="Unassembled WGS sequence"/>
</dbReference>
<dbReference type="Pfam" id="PF10658">
    <property type="entry name" value="DUF2484"/>
    <property type="match status" value="1"/>
</dbReference>
<sequence length="88" mass="9821">MSLPLIMGCVWVIAATITAMLPMKQQMVPGMTLLVLAPVLLLWIGLAHGWLWVAVGLFAFLSMFRRPLMYFARRGLGLAVELPPDLRK</sequence>
<comment type="caution">
    <text evidence="2">The sequence shown here is derived from an EMBL/GenBank/DDBJ whole genome shotgun (WGS) entry which is preliminary data.</text>
</comment>
<dbReference type="EMBL" id="JBHRTO010000001">
    <property type="protein sequence ID" value="MFC3180711.1"/>
    <property type="molecule type" value="Genomic_DNA"/>
</dbReference>
<reference evidence="3" key="1">
    <citation type="journal article" date="2019" name="Int. J. Syst. Evol. Microbiol.">
        <title>The Global Catalogue of Microorganisms (GCM) 10K type strain sequencing project: providing services to taxonomists for standard genome sequencing and annotation.</title>
        <authorList>
            <consortium name="The Broad Institute Genomics Platform"/>
            <consortium name="The Broad Institute Genome Sequencing Center for Infectious Disease"/>
            <person name="Wu L."/>
            <person name="Ma J."/>
        </authorList>
    </citation>
    <scope>NUCLEOTIDE SEQUENCE [LARGE SCALE GENOMIC DNA]</scope>
    <source>
        <strain evidence="3">KCTC 52039</strain>
    </source>
</reference>
<gene>
    <name evidence="2" type="ORF">ACFOGH_06910</name>
</gene>
<protein>
    <submittedName>
        <fullName evidence="2">DUF2484 family protein</fullName>
    </submittedName>
</protein>
<feature type="transmembrane region" description="Helical" evidence="1">
    <location>
        <begin position="35"/>
        <end position="64"/>
    </location>
</feature>
<keyword evidence="3" id="KW-1185">Reference proteome</keyword>
<organism evidence="2 3">
    <name type="scientific">Cypionkella sinensis</name>
    <dbReference type="NCBI Taxonomy" id="1756043"/>
    <lineage>
        <taxon>Bacteria</taxon>
        <taxon>Pseudomonadati</taxon>
        <taxon>Pseudomonadota</taxon>
        <taxon>Alphaproteobacteria</taxon>
        <taxon>Rhodobacterales</taxon>
        <taxon>Paracoccaceae</taxon>
        <taxon>Cypionkella</taxon>
    </lineage>
</organism>
<dbReference type="RefSeq" id="WP_380072335.1">
    <property type="nucleotide sequence ID" value="NZ_JBHRTO010000001.1"/>
</dbReference>
<name>A0ABV7IW26_9RHOB</name>
<keyword evidence="1" id="KW-0812">Transmembrane</keyword>
<dbReference type="InterPro" id="IPR018919">
    <property type="entry name" value="DUF2484"/>
</dbReference>
<accession>A0ABV7IW26</accession>
<keyword evidence="1" id="KW-0472">Membrane</keyword>
<keyword evidence="1" id="KW-1133">Transmembrane helix</keyword>
<evidence type="ECO:0000313" key="2">
    <source>
        <dbReference type="EMBL" id="MFC3180711.1"/>
    </source>
</evidence>
<evidence type="ECO:0000313" key="3">
    <source>
        <dbReference type="Proteomes" id="UP001595547"/>
    </source>
</evidence>